<dbReference type="InterPro" id="IPR029058">
    <property type="entry name" value="AB_hydrolase_fold"/>
</dbReference>
<organism evidence="1 2">
    <name type="scientific">Chryseobacterium gambrini</name>
    <dbReference type="NCBI Taxonomy" id="373672"/>
    <lineage>
        <taxon>Bacteria</taxon>
        <taxon>Pseudomonadati</taxon>
        <taxon>Bacteroidota</taxon>
        <taxon>Flavobacteriia</taxon>
        <taxon>Flavobacteriales</taxon>
        <taxon>Weeksellaceae</taxon>
        <taxon>Chryseobacterium group</taxon>
        <taxon>Chryseobacterium</taxon>
    </lineage>
</organism>
<name>A0A1N7MLI1_9FLAO</name>
<protein>
    <submittedName>
        <fullName evidence="1">Putative esterase</fullName>
    </submittedName>
</protein>
<sequence>MKKSGLLIVVFLLVSHLFFAQKISGGKIVTTYITAKTLQNSAGENPKRRVTVYLPPDYEKSSKRYPVIYFLHGFFWSDSLLVSNDKINHIFDRAIYSKKIKPVIVVMPDESTVFKGSFYANSKSSGNWSDFTSVELVDFIDKNYRTIANKDSRGISGHSMGGNGALRNAILHPEVFSSVYALSPGILDARFFALSEMELYKNADQIKNIQDVSKPENARLNIVFAIARAYNGNKNKAPFFADLPFSFEGENVRINSAILDEMNRNSTSELPFSQYENLKKLKAIKFDWGRNDELKHIPPSCLNFSKTLEMLGIKHEAEEYIGTHGSEVSKENGRIENQMLPFFNTHLKFEE</sequence>
<dbReference type="Pfam" id="PF00756">
    <property type="entry name" value="Esterase"/>
    <property type="match status" value="1"/>
</dbReference>
<evidence type="ECO:0000313" key="1">
    <source>
        <dbReference type="EMBL" id="SIS87024.1"/>
    </source>
</evidence>
<dbReference type="AlphaFoldDB" id="A0A1N7MLI1"/>
<dbReference type="Gene3D" id="3.40.50.1820">
    <property type="entry name" value="alpha/beta hydrolase"/>
    <property type="match status" value="1"/>
</dbReference>
<dbReference type="PANTHER" id="PTHR48098">
    <property type="entry name" value="ENTEROCHELIN ESTERASE-RELATED"/>
    <property type="match status" value="1"/>
</dbReference>
<dbReference type="PANTHER" id="PTHR48098:SF1">
    <property type="entry name" value="DIACYLGLYCEROL ACYLTRANSFERASE_MYCOLYLTRANSFERASE AG85A"/>
    <property type="match status" value="1"/>
</dbReference>
<dbReference type="Proteomes" id="UP000185781">
    <property type="component" value="Unassembled WGS sequence"/>
</dbReference>
<dbReference type="EMBL" id="FTOV01000003">
    <property type="protein sequence ID" value="SIS87024.1"/>
    <property type="molecule type" value="Genomic_DNA"/>
</dbReference>
<dbReference type="OrthoDB" id="9803578at2"/>
<proteinExistence type="predicted"/>
<evidence type="ECO:0000313" key="2">
    <source>
        <dbReference type="Proteomes" id="UP000185781"/>
    </source>
</evidence>
<reference evidence="1 2" key="1">
    <citation type="submission" date="2017-01" db="EMBL/GenBank/DDBJ databases">
        <authorList>
            <person name="Mah S.A."/>
            <person name="Swanson W.J."/>
            <person name="Moy G.W."/>
            <person name="Vacquier V.D."/>
        </authorList>
    </citation>
    <scope>NUCLEOTIDE SEQUENCE [LARGE SCALE GENOMIC DNA]</scope>
    <source>
        <strain evidence="1 2">DSM 18014</strain>
    </source>
</reference>
<dbReference type="InterPro" id="IPR000801">
    <property type="entry name" value="Esterase-like"/>
</dbReference>
<dbReference type="RefSeq" id="WP_076391514.1">
    <property type="nucleotide sequence ID" value="NZ_FTOV01000003.1"/>
</dbReference>
<dbReference type="STRING" id="373672.SAMN05421785_103325"/>
<dbReference type="SUPFAM" id="SSF53474">
    <property type="entry name" value="alpha/beta-Hydrolases"/>
    <property type="match status" value="1"/>
</dbReference>
<dbReference type="GO" id="GO:0016747">
    <property type="term" value="F:acyltransferase activity, transferring groups other than amino-acyl groups"/>
    <property type="evidence" value="ECO:0007669"/>
    <property type="project" value="TreeGrafter"/>
</dbReference>
<accession>A0A1N7MLI1</accession>
<gene>
    <name evidence="1" type="ORF">SAMN05421785_103325</name>
</gene>
<dbReference type="InterPro" id="IPR050583">
    <property type="entry name" value="Mycobacterial_A85_antigen"/>
</dbReference>